<gene>
    <name evidence="2" type="ORF">COK05_22540</name>
</gene>
<dbReference type="PIRSF" id="PIRSF021350">
    <property type="entry name" value="UCP021350"/>
    <property type="match status" value="1"/>
</dbReference>
<feature type="domain" description="Helicase Helix-turn-helix" evidence="1">
    <location>
        <begin position="260"/>
        <end position="348"/>
    </location>
</feature>
<protein>
    <submittedName>
        <fullName evidence="2">Recombinase RecQ</fullName>
    </submittedName>
</protein>
<comment type="caution">
    <text evidence="2">The sequence shown here is derived from an EMBL/GenBank/DDBJ whole genome shotgun (WGS) entry which is preliminary data.</text>
</comment>
<dbReference type="InterPro" id="IPR029491">
    <property type="entry name" value="Helicase_HTH"/>
</dbReference>
<proteinExistence type="predicted"/>
<dbReference type="Gene3D" id="1.10.10.10">
    <property type="entry name" value="Winged helix-like DNA-binding domain superfamily/Winged helix DNA-binding domain"/>
    <property type="match status" value="1"/>
</dbReference>
<dbReference type="EMBL" id="NVAP01000046">
    <property type="protein sequence ID" value="PFQ43132.1"/>
    <property type="molecule type" value="Genomic_DNA"/>
</dbReference>
<dbReference type="Pfam" id="PF14493">
    <property type="entry name" value="HTH_40"/>
    <property type="match status" value="1"/>
</dbReference>
<evidence type="ECO:0000313" key="2">
    <source>
        <dbReference type="EMBL" id="PFQ43132.1"/>
    </source>
</evidence>
<dbReference type="AlphaFoldDB" id="A0A2B2LLH2"/>
<reference evidence="2 3" key="1">
    <citation type="submission" date="2017-09" db="EMBL/GenBank/DDBJ databases">
        <title>Large-scale bioinformatics analysis of Bacillus genomes uncovers conserved roles of natural products in bacterial physiology.</title>
        <authorList>
            <consortium name="Agbiome Team Llc"/>
            <person name="Bleich R.M."/>
            <person name="Grubbs K.J."/>
            <person name="Santa Maria K.C."/>
            <person name="Allen S.E."/>
            <person name="Farag S."/>
            <person name="Shank E.A."/>
            <person name="Bowers A."/>
        </authorList>
    </citation>
    <scope>NUCLEOTIDE SEQUENCE [LARGE SCALE GENOMIC DNA]</scope>
    <source>
        <strain evidence="2 3">AFS070861</strain>
    </source>
</reference>
<dbReference type="Proteomes" id="UP000224386">
    <property type="component" value="Unassembled WGS sequence"/>
</dbReference>
<dbReference type="InterPro" id="IPR036388">
    <property type="entry name" value="WH-like_DNA-bd_sf"/>
</dbReference>
<organism evidence="2 3">
    <name type="scientific">Bacillus cereus</name>
    <dbReference type="NCBI Taxonomy" id="1396"/>
    <lineage>
        <taxon>Bacteria</taxon>
        <taxon>Bacillati</taxon>
        <taxon>Bacillota</taxon>
        <taxon>Bacilli</taxon>
        <taxon>Bacillales</taxon>
        <taxon>Bacillaceae</taxon>
        <taxon>Bacillus</taxon>
        <taxon>Bacillus cereus group</taxon>
    </lineage>
</organism>
<sequence>MEAVVQIQYTLLHCLKQLNGERTVSSIYYLLKGKRSSQTLQDGNMFRISFLFGIYKSLNRTDYDGEVEKLLQANFIQEIHENTYVLTPTGKTQLHKWGEVYAFPTYLHGLHYGELGETFWKRLSLIIQTISNLQQNNTKFIPIQQDTEIMMWVKRFLTGMPYKRSELARKLWVEVHNLLEKSNAIEATIVTYRLTGYERIGCTLQQLAEITKQDIFRVYFLFWGTMHFFIQEVRDKENEFPLLAEIISYPNERAELFSLSTKKTYNFWRQGRSLEEIATIRNLKVATIEDHFVEIALREKDFPIEMFMEKEKIDKVIKVIEALQTRKLRVLKQTVGEDISYFEVRLVLARMEGVNET</sequence>
<name>A0A2B2LLH2_BACCE</name>
<evidence type="ECO:0000259" key="1">
    <source>
        <dbReference type="Pfam" id="PF14493"/>
    </source>
</evidence>
<accession>A0A2B2LLH2</accession>
<dbReference type="InterPro" id="IPR008308">
    <property type="entry name" value="YpbB-like"/>
</dbReference>
<evidence type="ECO:0000313" key="3">
    <source>
        <dbReference type="Proteomes" id="UP000224386"/>
    </source>
</evidence>
<dbReference type="Gene3D" id="1.10.10.1390">
    <property type="entry name" value="ATP-dependent DNA helicase RecQ"/>
    <property type="match status" value="1"/>
</dbReference>